<sequence>MEEFRLKILDVFLSSKIKNYEQIEYEGKSRKDSCAYFTNGFCSRINIKENIVTIWRSENKINPHPVLCFICPFFSIRNENLYSITDLLEIYSYYEKIKNNIVKEIEYIESRLNEFMYNSSSLKRRKEELMYFLNEIEDKLNVTLILIKLSIKQDNNGNI</sequence>
<dbReference type="Proteomes" id="UP000248044">
    <property type="component" value="Chromosome"/>
</dbReference>
<evidence type="ECO:0000313" key="1">
    <source>
        <dbReference type="EMBL" id="AWR93440.1"/>
    </source>
</evidence>
<dbReference type="AlphaFoldDB" id="A0A2U9IBQ6"/>
<reference evidence="1 2" key="1">
    <citation type="submission" date="2018-05" db="EMBL/GenBank/DDBJ databases">
        <title>Complete Genome Sequences of Extremely Thermoacidophilic, Metal-Mobilizing Type-Strain Members of the Archaeal Family Sulfolobaceae: Acidianus brierleyi DSM-1651T, Acidianus sulfidivorans DSM-18786T, Metallosphaera hakonensis DSM-7519T, and Metallosphaera prunae DSM-10039T.</title>
        <authorList>
            <person name="Counts J.A."/>
            <person name="Kelly R.M."/>
        </authorList>
    </citation>
    <scope>NUCLEOTIDE SEQUENCE [LARGE SCALE GENOMIC DNA]</scope>
    <source>
        <strain evidence="1 2">DSM 1651</strain>
    </source>
</reference>
<dbReference type="RefSeq" id="WP_110269324.1">
    <property type="nucleotide sequence ID" value="NZ_CP029289.2"/>
</dbReference>
<proteinExistence type="predicted"/>
<evidence type="ECO:0000313" key="2">
    <source>
        <dbReference type="Proteomes" id="UP000248044"/>
    </source>
</evidence>
<accession>A0A2U9IBQ6</accession>
<keyword evidence="2" id="KW-1185">Reference proteome</keyword>
<dbReference type="OrthoDB" id="35349at2157"/>
<dbReference type="GeneID" id="36830745"/>
<dbReference type="EMBL" id="CP029289">
    <property type="protein sequence ID" value="AWR93440.1"/>
    <property type="molecule type" value="Genomic_DNA"/>
</dbReference>
<protein>
    <submittedName>
        <fullName evidence="1">Uncharacterized protein</fullName>
    </submittedName>
</protein>
<name>A0A2U9IBQ6_9CREN</name>
<gene>
    <name evidence="1" type="ORF">DFR85_01275</name>
</gene>
<organism evidence="1 2">
    <name type="scientific">Acidianus brierleyi</name>
    <dbReference type="NCBI Taxonomy" id="41673"/>
    <lineage>
        <taxon>Archaea</taxon>
        <taxon>Thermoproteota</taxon>
        <taxon>Thermoprotei</taxon>
        <taxon>Sulfolobales</taxon>
        <taxon>Sulfolobaceae</taxon>
        <taxon>Acidianus</taxon>
    </lineage>
</organism>
<dbReference type="KEGG" id="abri:DFR85_01275"/>